<sequence>MGQLRSSRRAIALAACTGVALATPIVLPQPVEGRTRHETARYVSMAQARIGQPAALTLEMGAGKVIDVHRPAANVFVANPKVVDVRPASPSTFFVFGLAPGRSTVAALDASGRRLASYEVVVQPSSFAAGEGKALLNRELPGNDISVQTTAGGLEAAGTVATPEDASGAVAALAGSLPKGATLDNRTGVNQSVQVLLRVRVAEMSRQVTRELGINWQVAGAYAGRVTKTMIGGALPSATYNAASALIGLGYQNSGTSINAIVDALAQDNSAHLLAEPDLVTMSGQPADFLVGGQYPIPVSSSLGQINVTYKEYGVKLDFVPTVLGSNRILLHVRPEVSSLTTQGAIQTGTGNTAITIPALTIRRADTTVELGSGQSLAIAGMLQKNYTQTDSGIPGLSDIPVVGSLFRSDNFSHSETELVIIVTPYLVQPVDDPSVLKTPDQDFTPPNDLERIFLLRQTSLTGRADSRADHVFPADAGFIVK</sequence>
<evidence type="ECO:0000259" key="3">
    <source>
        <dbReference type="Pfam" id="PF00263"/>
    </source>
</evidence>
<dbReference type="Proteomes" id="UP000500767">
    <property type="component" value="Chromosome"/>
</dbReference>
<dbReference type="PANTHER" id="PTHR30332:SF17">
    <property type="entry name" value="TYPE IV PILIATION SYSTEM PROTEIN DR_0774-RELATED"/>
    <property type="match status" value="1"/>
</dbReference>
<dbReference type="Pfam" id="PF13629">
    <property type="entry name" value="T2SS-T3SS_pil_N"/>
    <property type="match status" value="1"/>
</dbReference>
<dbReference type="InterPro" id="IPR001775">
    <property type="entry name" value="GspD/PilQ"/>
</dbReference>
<proteinExistence type="inferred from homology"/>
<keyword evidence="2" id="KW-0732">Signal</keyword>
<dbReference type="RefSeq" id="WP_171837511.1">
    <property type="nucleotide sequence ID" value="NZ_CP053708.1"/>
</dbReference>
<gene>
    <name evidence="5" type="ORF">HN018_04450</name>
</gene>
<dbReference type="GO" id="GO:0015627">
    <property type="term" value="C:type II protein secretion system complex"/>
    <property type="evidence" value="ECO:0007669"/>
    <property type="project" value="TreeGrafter"/>
</dbReference>
<dbReference type="Pfam" id="PF00263">
    <property type="entry name" value="Secretin"/>
    <property type="match status" value="1"/>
</dbReference>
<protein>
    <submittedName>
        <fullName evidence="5">Type II and III secretion system protein family protein</fullName>
    </submittedName>
</protein>
<dbReference type="GO" id="GO:0009306">
    <property type="term" value="P:protein secretion"/>
    <property type="evidence" value="ECO:0007669"/>
    <property type="project" value="InterPro"/>
</dbReference>
<evidence type="ECO:0000259" key="4">
    <source>
        <dbReference type="Pfam" id="PF13629"/>
    </source>
</evidence>
<evidence type="ECO:0000313" key="6">
    <source>
        <dbReference type="Proteomes" id="UP000500767"/>
    </source>
</evidence>
<accession>A0A6M8HM28</accession>
<reference evidence="5 6" key="1">
    <citation type="journal article" date="2014" name="World J. Microbiol. Biotechnol.">
        <title>Biodiversity and physiological characteristics of Antarctic and Arctic lichens-associated bacteria.</title>
        <authorList>
            <person name="Lee Y.M."/>
            <person name="Kim E.H."/>
            <person name="Lee H.K."/>
            <person name="Hong S.G."/>
        </authorList>
    </citation>
    <scope>NUCLEOTIDE SEQUENCE [LARGE SCALE GENOMIC DNA]</scope>
    <source>
        <strain evidence="5 6">PAMC 26569</strain>
    </source>
</reference>
<keyword evidence="6" id="KW-1185">Reference proteome</keyword>
<dbReference type="InterPro" id="IPR004845">
    <property type="entry name" value="T2SS_GspD_CS"/>
</dbReference>
<organism evidence="5 6">
    <name type="scientific">Lichenicola cladoniae</name>
    <dbReference type="NCBI Taxonomy" id="1484109"/>
    <lineage>
        <taxon>Bacteria</taxon>
        <taxon>Pseudomonadati</taxon>
        <taxon>Pseudomonadota</taxon>
        <taxon>Alphaproteobacteria</taxon>
        <taxon>Acetobacterales</taxon>
        <taxon>Acetobacteraceae</taxon>
        <taxon>Lichenicola</taxon>
    </lineage>
</organism>
<dbReference type="AlphaFoldDB" id="A0A6M8HM28"/>
<evidence type="ECO:0000256" key="1">
    <source>
        <dbReference type="RuleBase" id="RU004003"/>
    </source>
</evidence>
<name>A0A6M8HM28_9PROT</name>
<feature type="chain" id="PRO_5026887757" evidence="2">
    <location>
        <begin position="23"/>
        <end position="482"/>
    </location>
</feature>
<feature type="signal peptide" evidence="2">
    <location>
        <begin position="1"/>
        <end position="22"/>
    </location>
</feature>
<dbReference type="PRINTS" id="PR00811">
    <property type="entry name" value="BCTERIALGSPD"/>
</dbReference>
<evidence type="ECO:0000256" key="2">
    <source>
        <dbReference type="SAM" id="SignalP"/>
    </source>
</evidence>
<dbReference type="PROSITE" id="PS00875">
    <property type="entry name" value="T2SP_D"/>
    <property type="match status" value="1"/>
</dbReference>
<feature type="domain" description="Pilus formation protein N-terminal" evidence="4">
    <location>
        <begin position="53"/>
        <end position="122"/>
    </location>
</feature>
<dbReference type="InterPro" id="IPR050810">
    <property type="entry name" value="Bact_Secretion_Sys_Channel"/>
</dbReference>
<dbReference type="InterPro" id="IPR004846">
    <property type="entry name" value="T2SS/T3SS_dom"/>
</dbReference>
<comment type="similarity">
    <text evidence="1">Belongs to the bacterial secretin family.</text>
</comment>
<feature type="domain" description="Type II/III secretion system secretin-like" evidence="3">
    <location>
        <begin position="264"/>
        <end position="428"/>
    </location>
</feature>
<dbReference type="KEGG" id="lck:HN018_04450"/>
<evidence type="ECO:0000313" key="5">
    <source>
        <dbReference type="EMBL" id="QKE89386.1"/>
    </source>
</evidence>
<dbReference type="InterPro" id="IPR032789">
    <property type="entry name" value="T2SS-T3SS_pil_N"/>
</dbReference>
<dbReference type="PANTHER" id="PTHR30332">
    <property type="entry name" value="PROBABLE GENERAL SECRETION PATHWAY PROTEIN D"/>
    <property type="match status" value="1"/>
</dbReference>
<dbReference type="EMBL" id="CP053708">
    <property type="protein sequence ID" value="QKE89386.1"/>
    <property type="molecule type" value="Genomic_DNA"/>
</dbReference>